<dbReference type="AlphaFoldDB" id="A0A239MGI7"/>
<proteinExistence type="inferred from homology"/>
<evidence type="ECO:0000256" key="5">
    <source>
        <dbReference type="PROSITE-ProRule" id="PRU10100"/>
    </source>
</evidence>
<keyword evidence="9" id="KW-1185">Reference proteome</keyword>
<dbReference type="Pfam" id="PF00710">
    <property type="entry name" value="Asparaginase"/>
    <property type="match status" value="1"/>
</dbReference>
<comment type="similarity">
    <text evidence="1">Belongs to the asparaginase 1 family.</text>
</comment>
<evidence type="ECO:0000313" key="8">
    <source>
        <dbReference type="EMBL" id="SNT41068.1"/>
    </source>
</evidence>
<dbReference type="EMBL" id="FZOD01000040">
    <property type="protein sequence ID" value="SNT41068.1"/>
    <property type="molecule type" value="Genomic_DNA"/>
</dbReference>
<dbReference type="Gene3D" id="3.40.50.1170">
    <property type="entry name" value="L-asparaginase, N-terminal domain"/>
    <property type="match status" value="1"/>
</dbReference>
<feature type="binding site" evidence="4">
    <location>
        <begin position="89"/>
        <end position="90"/>
    </location>
    <ligand>
        <name>substrate</name>
    </ligand>
</feature>
<dbReference type="PIRSF" id="PIRSF001220">
    <property type="entry name" value="L-ASNase_gatD"/>
    <property type="match status" value="1"/>
</dbReference>
<dbReference type="InterPro" id="IPR027474">
    <property type="entry name" value="L-asparaginase_N"/>
</dbReference>
<name>A0A239MGI7_9ACTN</name>
<dbReference type="PRINTS" id="PR00139">
    <property type="entry name" value="ASNGLNASE"/>
</dbReference>
<dbReference type="InterPro" id="IPR027473">
    <property type="entry name" value="L-asparaginase_C"/>
</dbReference>
<dbReference type="PANTHER" id="PTHR11707:SF28">
    <property type="entry name" value="60 KDA LYSOPHOSPHOLIPASE"/>
    <property type="match status" value="1"/>
</dbReference>
<evidence type="ECO:0000256" key="4">
    <source>
        <dbReference type="PIRSR" id="PIRSR001220-2"/>
    </source>
</evidence>
<dbReference type="SUPFAM" id="SSF53774">
    <property type="entry name" value="Glutaminase/Asparaginase"/>
    <property type="match status" value="1"/>
</dbReference>
<evidence type="ECO:0000259" key="6">
    <source>
        <dbReference type="Pfam" id="PF00710"/>
    </source>
</evidence>
<dbReference type="CDD" id="cd08964">
    <property type="entry name" value="L-asparaginase_II"/>
    <property type="match status" value="1"/>
</dbReference>
<evidence type="ECO:0000256" key="1">
    <source>
        <dbReference type="ARBA" id="ARBA00010518"/>
    </source>
</evidence>
<dbReference type="InterPro" id="IPR027475">
    <property type="entry name" value="Asparaginase/glutaminase_AS2"/>
</dbReference>
<dbReference type="GO" id="GO:0004067">
    <property type="term" value="F:asparaginase activity"/>
    <property type="evidence" value="ECO:0007669"/>
    <property type="project" value="UniProtKB-UniRule"/>
</dbReference>
<protein>
    <submittedName>
        <fullName evidence="8">L-asparaginase</fullName>
    </submittedName>
</protein>
<accession>A0A239MGI7</accession>
<dbReference type="PROSITE" id="PS51732">
    <property type="entry name" value="ASN_GLN_ASE_3"/>
    <property type="match status" value="1"/>
</dbReference>
<evidence type="ECO:0000256" key="2">
    <source>
        <dbReference type="ARBA" id="ARBA00022801"/>
    </source>
</evidence>
<reference evidence="8 9" key="1">
    <citation type="submission" date="2017-06" db="EMBL/GenBank/DDBJ databases">
        <authorList>
            <person name="Kim H.J."/>
            <person name="Triplett B.A."/>
        </authorList>
    </citation>
    <scope>NUCLEOTIDE SEQUENCE [LARGE SCALE GENOMIC DNA]</scope>
    <source>
        <strain evidence="8 9">CGMCC 4.2132</strain>
    </source>
</reference>
<dbReference type="PROSITE" id="PS00917">
    <property type="entry name" value="ASN_GLN_ASE_2"/>
    <property type="match status" value="1"/>
</dbReference>
<dbReference type="SMART" id="SM00870">
    <property type="entry name" value="Asparaginase"/>
    <property type="match status" value="1"/>
</dbReference>
<evidence type="ECO:0000313" key="9">
    <source>
        <dbReference type="Proteomes" id="UP000198282"/>
    </source>
</evidence>
<feature type="domain" description="Asparaginase/glutaminase C-terminal" evidence="7">
    <location>
        <begin position="210"/>
        <end position="323"/>
    </location>
</feature>
<organism evidence="8 9">
    <name type="scientific">Streptosporangium subroseum</name>
    <dbReference type="NCBI Taxonomy" id="106412"/>
    <lineage>
        <taxon>Bacteria</taxon>
        <taxon>Bacillati</taxon>
        <taxon>Actinomycetota</taxon>
        <taxon>Actinomycetes</taxon>
        <taxon>Streptosporangiales</taxon>
        <taxon>Streptosporangiaceae</taxon>
        <taxon>Streptosporangium</taxon>
    </lineage>
</organism>
<dbReference type="PANTHER" id="PTHR11707">
    <property type="entry name" value="L-ASPARAGINASE"/>
    <property type="match status" value="1"/>
</dbReference>
<feature type="active site" evidence="5">
    <location>
        <position position="89"/>
    </location>
</feature>
<feature type="binding site" evidence="4">
    <location>
        <position position="56"/>
    </location>
    <ligand>
        <name>substrate</name>
    </ligand>
</feature>
<feature type="domain" description="L-asparaginase N-terminal" evidence="6">
    <location>
        <begin position="4"/>
        <end position="194"/>
    </location>
</feature>
<dbReference type="PIRSF" id="PIRSF500176">
    <property type="entry name" value="L_ASNase"/>
    <property type="match status" value="1"/>
</dbReference>
<keyword evidence="2" id="KW-0378">Hydrolase</keyword>
<feature type="active site" description="O-isoaspartyl threonine intermediate" evidence="3">
    <location>
        <position position="13"/>
    </location>
</feature>
<dbReference type="InterPro" id="IPR006034">
    <property type="entry name" value="Asparaginase/glutaminase-like"/>
</dbReference>
<dbReference type="Proteomes" id="UP000198282">
    <property type="component" value="Unassembled WGS sequence"/>
</dbReference>
<dbReference type="InterPro" id="IPR036152">
    <property type="entry name" value="Asp/glu_Ase-like_sf"/>
</dbReference>
<dbReference type="InterPro" id="IPR004550">
    <property type="entry name" value="AsnASE_II"/>
</dbReference>
<dbReference type="GO" id="GO:0006528">
    <property type="term" value="P:asparagine metabolic process"/>
    <property type="evidence" value="ECO:0007669"/>
    <property type="project" value="InterPro"/>
</dbReference>
<dbReference type="OrthoDB" id="9788068at2"/>
<evidence type="ECO:0000259" key="7">
    <source>
        <dbReference type="Pfam" id="PF17763"/>
    </source>
</evidence>
<dbReference type="InterPro" id="IPR037152">
    <property type="entry name" value="L-asparaginase_N_sf"/>
</dbReference>
<dbReference type="Gene3D" id="3.40.50.40">
    <property type="match status" value="1"/>
</dbReference>
<evidence type="ECO:0000256" key="3">
    <source>
        <dbReference type="PIRSR" id="PIRSR001220-1"/>
    </source>
</evidence>
<dbReference type="SFLD" id="SFLDS00057">
    <property type="entry name" value="Glutaminase/Asparaginase"/>
    <property type="match status" value="1"/>
</dbReference>
<sequence length="326" mass="33277">MVKRVLLLATGDTIAHSYRPGHPGVASGTELLATIASGTLPADVVVEVEDVMAEPSWDMSPATMLGLARRARSAILERGFDGVVITHGTDTLEDCAFLVDLLAGRAAEQGTIVLTGAMRSLGELSSDGPRNLASSIVAAADRALHGAGAVVCVNDEVHAARWVTLVDAASVTGFSSAPFPVLGHVIGGRVETLAAPPARPPLVAGEPESDVALIKTYPGMDSALLTAVVDAGARGIVLEGTGLGNVPVDLFATIGELSEWGIPVVIASRSRTRGTPLEDLHLIAGLAGKLGAIGARGLAPSKARSALMVALGTGGVEAVRDWFGRL</sequence>
<dbReference type="Pfam" id="PF17763">
    <property type="entry name" value="Asparaginase_C"/>
    <property type="match status" value="1"/>
</dbReference>
<gene>
    <name evidence="8" type="ORF">SAMN05216276_104051</name>
</gene>
<dbReference type="InterPro" id="IPR040919">
    <property type="entry name" value="Asparaginase_C"/>
</dbReference>